<name>A0A7V3PSZ4_UNCW3</name>
<evidence type="ECO:0000259" key="2">
    <source>
        <dbReference type="SMART" id="SM00899"/>
    </source>
</evidence>
<dbReference type="InterPro" id="IPR052713">
    <property type="entry name" value="FeoA"/>
</dbReference>
<dbReference type="Gene3D" id="2.30.30.90">
    <property type="match status" value="2"/>
</dbReference>
<dbReference type="AlphaFoldDB" id="A0A7V3PSZ4"/>
<gene>
    <name evidence="3" type="ORF">ENX16_02585</name>
</gene>
<comment type="caution">
    <text evidence="3">The sequence shown here is derived from an EMBL/GenBank/DDBJ whole genome shotgun (WGS) entry which is preliminary data.</text>
</comment>
<reference evidence="3" key="1">
    <citation type="journal article" date="2020" name="mSystems">
        <title>Genome- and Community-Level Interaction Insights into Carbon Utilization and Element Cycling Functions of Hydrothermarchaeota in Hydrothermal Sediment.</title>
        <authorList>
            <person name="Zhou Z."/>
            <person name="Liu Y."/>
            <person name="Xu W."/>
            <person name="Pan J."/>
            <person name="Luo Z.H."/>
            <person name="Li M."/>
        </authorList>
    </citation>
    <scope>NUCLEOTIDE SEQUENCE [LARGE SCALE GENOMIC DNA]</scope>
    <source>
        <strain evidence="3">SpSt-914</strain>
    </source>
</reference>
<accession>A0A7V3PSZ4</accession>
<evidence type="ECO:0000313" key="3">
    <source>
        <dbReference type="EMBL" id="HGD12951.1"/>
    </source>
</evidence>
<dbReference type="InterPro" id="IPR038157">
    <property type="entry name" value="FeoA_core_dom"/>
</dbReference>
<dbReference type="InterPro" id="IPR008988">
    <property type="entry name" value="Transcriptional_repressor_C"/>
</dbReference>
<dbReference type="GO" id="GO:0046914">
    <property type="term" value="F:transition metal ion binding"/>
    <property type="evidence" value="ECO:0007669"/>
    <property type="project" value="InterPro"/>
</dbReference>
<protein>
    <submittedName>
        <fullName evidence="3">Ferrous iron transport protein A</fullName>
    </submittedName>
</protein>
<feature type="domain" description="Ferrous iron transporter FeoA-like" evidence="2">
    <location>
        <begin position="2"/>
        <end position="74"/>
    </location>
</feature>
<organism evidence="3">
    <name type="scientific">candidate division WOR-3 bacterium</name>
    <dbReference type="NCBI Taxonomy" id="2052148"/>
    <lineage>
        <taxon>Bacteria</taxon>
        <taxon>Bacteria division WOR-3</taxon>
    </lineage>
</organism>
<dbReference type="PANTHER" id="PTHR42954">
    <property type="entry name" value="FE(2+) TRANSPORT PROTEIN A"/>
    <property type="match status" value="1"/>
</dbReference>
<dbReference type="Pfam" id="PF04023">
    <property type="entry name" value="FeoA"/>
    <property type="match status" value="2"/>
</dbReference>
<dbReference type="SUPFAM" id="SSF50037">
    <property type="entry name" value="C-terminal domain of transcriptional repressors"/>
    <property type="match status" value="2"/>
</dbReference>
<keyword evidence="1" id="KW-0408">Iron</keyword>
<evidence type="ECO:0000256" key="1">
    <source>
        <dbReference type="ARBA" id="ARBA00023004"/>
    </source>
</evidence>
<dbReference type="SMART" id="SM00899">
    <property type="entry name" value="FeoA"/>
    <property type="match status" value="2"/>
</dbReference>
<dbReference type="EMBL" id="DTMZ01000054">
    <property type="protein sequence ID" value="HGD12951.1"/>
    <property type="molecule type" value="Genomic_DNA"/>
</dbReference>
<feature type="domain" description="Ferrous iron transporter FeoA-like" evidence="2">
    <location>
        <begin position="78"/>
        <end position="148"/>
    </location>
</feature>
<dbReference type="InterPro" id="IPR007167">
    <property type="entry name" value="Fe-transptr_FeoA-like"/>
</dbReference>
<sequence>MTKLSEIEVGDWAVVKRVDGPAEIRRRLETMGFVPGVRVFVSRCAPMGDPRAYELLGYCLSLRENEAKLIRVEKLNVLPLTLAANGRYRVIAVRGGQGLRRNLAQLGITEDTILSRGDLNKSGPLKVIIQDRKLQLGRGMAAKIMVVKEENDHETTN</sequence>
<dbReference type="PANTHER" id="PTHR42954:SF2">
    <property type="entry name" value="FE(2+) TRANSPORT PROTEIN A"/>
    <property type="match status" value="1"/>
</dbReference>
<proteinExistence type="predicted"/>